<feature type="compositionally biased region" description="Basic and acidic residues" evidence="1">
    <location>
        <begin position="486"/>
        <end position="496"/>
    </location>
</feature>
<feature type="compositionally biased region" description="Basic and acidic residues" evidence="1">
    <location>
        <begin position="110"/>
        <end position="121"/>
    </location>
</feature>
<dbReference type="OrthoDB" id="1433523at2759"/>
<keyword evidence="4" id="KW-1185">Reference proteome</keyword>
<dbReference type="PANTHER" id="PTHR47798:SF2">
    <property type="entry name" value="CCHC-TYPE DOMAIN-CONTAINING PROTEIN"/>
    <property type="match status" value="1"/>
</dbReference>
<dbReference type="STRING" id="3885.V7BC21"/>
<dbReference type="Gene3D" id="4.10.60.10">
    <property type="entry name" value="Zinc finger, CCHC-type"/>
    <property type="match status" value="1"/>
</dbReference>
<feature type="region of interest" description="Disordered" evidence="1">
    <location>
        <begin position="672"/>
        <end position="974"/>
    </location>
</feature>
<feature type="domain" description="CCHC-type" evidence="2">
    <location>
        <begin position="1309"/>
        <end position="1325"/>
    </location>
</feature>
<feature type="region of interest" description="Disordered" evidence="1">
    <location>
        <begin position="221"/>
        <end position="319"/>
    </location>
</feature>
<dbReference type="InterPro" id="IPR036875">
    <property type="entry name" value="Znf_CCHC_sf"/>
</dbReference>
<feature type="compositionally biased region" description="Basic residues" evidence="1">
    <location>
        <begin position="456"/>
        <end position="466"/>
    </location>
</feature>
<feature type="compositionally biased region" description="Basic and acidic residues" evidence="1">
    <location>
        <begin position="182"/>
        <end position="193"/>
    </location>
</feature>
<evidence type="ECO:0000313" key="4">
    <source>
        <dbReference type="Proteomes" id="UP000000226"/>
    </source>
</evidence>
<feature type="compositionally biased region" description="Polar residues" evidence="1">
    <location>
        <begin position="61"/>
        <end position="70"/>
    </location>
</feature>
<sequence>MAVTDSHGDTLNEFSVREEENPQKLASPEPGATAKRKKKRKKINEESNEQSQVEVFPKPSVDSQFSQEGNVDTAADNPQPTPKKKKIKNVRGEPQLQTSDPSIAVCVESDDTRGEGARLDDANGNGGLFPESLLDTPVPIVSHEENAEGTALNPGATAKKKRKKKILQGEQQICDPSIQIGVERDDTKDEVSREGNVNENGGLCPQALSDTPVLIVSHEEKAEGTALDPSPTPNNKNKKVLQGAEQICDPSIRIGVKPDVAKDEGSREGNVNENGGLFPQPLLDTPVPILSHEENAEGTALNPSPTHKKKRKKKILQGEGQIYDPSIRIGLQPDVAKDEGSREGDVNENGSLCPKPLLDTLVPIVSHEENVEGTALNPSSTPKKKRNKKILLGAEQICDPSIQIGVEPDVGKDEGSREGDVNENGGLCHAPLLDTPVPIVSHEENAEGTALNHSSTPKKKKRRKKILQSGEQISDLSIQIGVERDVAKDEGSREGDVNENGGVCPKSFLDAPVPIVSHEENAEGTALNPSSTPKKKRNKKILQGAEQICDPSIRIGVEPDVGKDEGSQEGDVKENGGLCPAPLLDTPVPIVSLEENAEGTALNPSSTPKKKRRKKILQSEGQISDPSIQIGVEGDVAKDEGSREGDVNENGGVCPKPFLDAPVPIVYHEENAEGTALNPSPTPKKKRNKKILQGAEQICDPSIRIGVEPDVGKDEGSREGNVNKNEDLCPKPLLDKPIPIVSLEEKVEATAQNPSPPPKEKSLQGAEQICDPSIRIGVEPDVTNEEGSQRGDAIGNGGLCPKTLLDAPPPIVPREENAQAAQNPSPKPKKKKENLQGAEQICDPSIRIGMESDVPKEGGQQGSEKAETSTQNPIPTPKRKRRKNVQGEQQQQLQICNPSISIGVEPDVKKERAQQVNANEVGVSGISEERPGPDSTAPEDRHQKMDSVRKKKKALKSPGAEAEPELKESYKTENPQMCILDLKQKEAGANAENSGVCSKPEVAPQLYIADLELKEKAEVIEVNKEHPQAGSKPELESPVDMPTQTEPRKKKKKKVKKKKETKPTEVHAQHPQPQPCSNHAPTVQGIIEECPAPEGAKSNEADGKPPETPVQGFLYPVVAHPIDPTIPVQASPKDTATAKDQDLKMSGKKRKRNPIAAPSIEPTIQTGQDPPVDPGQMTKKKKKKKSKSAQKNKLLESEKHNAHPTAEAPVQKTEGPTTTKKSTGRCNAEQAANTLVHGTERLTVTKSPVKNHVQSSLSCGACQKTGHRLEQCKRLRSLSKFKEVCFFCGEIGHSLGKCGVSQAGGRFAKCLLCYEHGHFGYDCPQSDNKKKQKVLAANGHQHKS</sequence>
<dbReference type="SMART" id="SM00343">
    <property type="entry name" value="ZnF_C2HC"/>
    <property type="match status" value="3"/>
</dbReference>
<feature type="domain" description="CCHC-type" evidence="2">
    <location>
        <begin position="1258"/>
        <end position="1274"/>
    </location>
</feature>
<feature type="region of interest" description="Disordered" evidence="1">
    <location>
        <begin position="519"/>
        <end position="542"/>
    </location>
</feature>
<feature type="region of interest" description="Disordered" evidence="1">
    <location>
        <begin position="486"/>
        <end position="505"/>
    </location>
</feature>
<feature type="compositionally biased region" description="Basic and acidic residues" evidence="1">
    <location>
        <begin position="1136"/>
        <end position="1145"/>
    </location>
</feature>
<dbReference type="EMBL" id="CM002294">
    <property type="protein sequence ID" value="ESW15412.1"/>
    <property type="molecule type" value="Genomic_DNA"/>
</dbReference>
<feature type="compositionally biased region" description="Basic and acidic residues" evidence="1">
    <location>
        <begin position="1"/>
        <end position="22"/>
    </location>
</feature>
<feature type="compositionally biased region" description="Basic and acidic residues" evidence="1">
    <location>
        <begin position="635"/>
        <end position="646"/>
    </location>
</feature>
<dbReference type="GO" id="GO:0008270">
    <property type="term" value="F:zinc ion binding"/>
    <property type="evidence" value="ECO:0007669"/>
    <property type="project" value="InterPro"/>
</dbReference>
<feature type="compositionally biased region" description="Polar residues" evidence="1">
    <location>
        <begin position="1214"/>
        <end position="1226"/>
    </location>
</feature>
<feature type="region of interest" description="Disordered" evidence="1">
    <location>
        <begin position="1"/>
        <end position="208"/>
    </location>
</feature>
<feature type="region of interest" description="Disordered" evidence="1">
    <location>
        <begin position="1019"/>
        <end position="1111"/>
    </location>
</feature>
<proteinExistence type="predicted"/>
<feature type="compositionally biased region" description="Basic residues" evidence="1">
    <location>
        <begin position="1178"/>
        <end position="1190"/>
    </location>
</feature>
<protein>
    <recommendedName>
        <fullName evidence="2">CCHC-type domain-containing protein</fullName>
    </recommendedName>
</protein>
<feature type="region of interest" description="Disordered" evidence="1">
    <location>
        <begin position="559"/>
        <end position="655"/>
    </location>
</feature>
<dbReference type="Gramene" id="ESW15412">
    <property type="protein sequence ID" value="ESW15412"/>
    <property type="gene ID" value="PHAVU_007G070600g"/>
</dbReference>
<feature type="domain" description="CCHC-type" evidence="2">
    <location>
        <begin position="1284"/>
        <end position="1300"/>
    </location>
</feature>
<dbReference type="GO" id="GO:0003676">
    <property type="term" value="F:nucleic acid binding"/>
    <property type="evidence" value="ECO:0007669"/>
    <property type="project" value="InterPro"/>
</dbReference>
<feature type="compositionally biased region" description="Basic residues" evidence="1">
    <location>
        <begin position="306"/>
        <end position="315"/>
    </location>
</feature>
<organism evidence="3 4">
    <name type="scientific">Phaseolus vulgaris</name>
    <name type="common">Kidney bean</name>
    <name type="synonym">French bean</name>
    <dbReference type="NCBI Taxonomy" id="3885"/>
    <lineage>
        <taxon>Eukaryota</taxon>
        <taxon>Viridiplantae</taxon>
        <taxon>Streptophyta</taxon>
        <taxon>Embryophyta</taxon>
        <taxon>Tracheophyta</taxon>
        <taxon>Spermatophyta</taxon>
        <taxon>Magnoliopsida</taxon>
        <taxon>eudicotyledons</taxon>
        <taxon>Gunneridae</taxon>
        <taxon>Pentapetalae</taxon>
        <taxon>rosids</taxon>
        <taxon>fabids</taxon>
        <taxon>Fabales</taxon>
        <taxon>Fabaceae</taxon>
        <taxon>Papilionoideae</taxon>
        <taxon>50 kb inversion clade</taxon>
        <taxon>NPAAA clade</taxon>
        <taxon>indigoferoid/millettioid clade</taxon>
        <taxon>Phaseoleae</taxon>
        <taxon>Phaseolus</taxon>
    </lineage>
</organism>
<evidence type="ECO:0000313" key="3">
    <source>
        <dbReference type="EMBL" id="ESW15412.1"/>
    </source>
</evidence>
<name>V7BC21_PHAVU</name>
<dbReference type="Proteomes" id="UP000000226">
    <property type="component" value="Chromosome 7"/>
</dbReference>
<evidence type="ECO:0000259" key="2">
    <source>
        <dbReference type="SMART" id="SM00343"/>
    </source>
</evidence>
<evidence type="ECO:0000256" key="1">
    <source>
        <dbReference type="SAM" id="MobiDB-lite"/>
    </source>
</evidence>
<feature type="region of interest" description="Disordered" evidence="1">
    <location>
        <begin position="1124"/>
        <end position="1226"/>
    </location>
</feature>
<reference evidence="4" key="1">
    <citation type="journal article" date="2014" name="Nat. Genet.">
        <title>A reference genome for common bean and genome-wide analysis of dual domestications.</title>
        <authorList>
            <person name="Schmutz J."/>
            <person name="McClean P.E."/>
            <person name="Mamidi S."/>
            <person name="Wu G.A."/>
            <person name="Cannon S.B."/>
            <person name="Grimwood J."/>
            <person name="Jenkins J."/>
            <person name="Shu S."/>
            <person name="Song Q."/>
            <person name="Chavarro C."/>
            <person name="Torres-Torres M."/>
            <person name="Geffroy V."/>
            <person name="Moghaddam S.M."/>
            <person name="Gao D."/>
            <person name="Abernathy B."/>
            <person name="Barry K."/>
            <person name="Blair M."/>
            <person name="Brick M.A."/>
            <person name="Chovatia M."/>
            <person name="Gepts P."/>
            <person name="Goodstein D.M."/>
            <person name="Gonzales M."/>
            <person name="Hellsten U."/>
            <person name="Hyten D.L."/>
            <person name="Jia G."/>
            <person name="Kelly J.D."/>
            <person name="Kudrna D."/>
            <person name="Lee R."/>
            <person name="Richard M.M."/>
            <person name="Miklas P.N."/>
            <person name="Osorno J.M."/>
            <person name="Rodrigues J."/>
            <person name="Thareau V."/>
            <person name="Urrea C.A."/>
            <person name="Wang M."/>
            <person name="Yu Y."/>
            <person name="Zhang M."/>
            <person name="Wing R.A."/>
            <person name="Cregan P.B."/>
            <person name="Rokhsar D.S."/>
            <person name="Jackson S.A."/>
        </authorList>
    </citation>
    <scope>NUCLEOTIDE SEQUENCE [LARGE SCALE GENOMIC DNA]</scope>
    <source>
        <strain evidence="4">cv. G19833</strain>
    </source>
</reference>
<dbReference type="SUPFAM" id="SSF57756">
    <property type="entry name" value="Retrovirus zinc finger-like domains"/>
    <property type="match status" value="1"/>
</dbReference>
<dbReference type="OMA" id="CEPSIQI"/>
<dbReference type="PANTHER" id="PTHR47798">
    <property type="entry name" value="OS04G0555800 PROTEIN"/>
    <property type="match status" value="1"/>
</dbReference>
<gene>
    <name evidence="3" type="ORF">PHAVU_007G070600g</name>
</gene>
<feature type="compositionally biased region" description="Basic and acidic residues" evidence="1">
    <location>
        <begin position="560"/>
        <end position="574"/>
    </location>
</feature>
<feature type="compositionally biased region" description="Basic residues" evidence="1">
    <location>
        <begin position="1048"/>
        <end position="1060"/>
    </location>
</feature>
<feature type="region of interest" description="Disordered" evidence="1">
    <location>
        <begin position="445"/>
        <end position="470"/>
    </location>
</feature>
<dbReference type="InterPro" id="IPR001878">
    <property type="entry name" value="Znf_CCHC"/>
</dbReference>
<accession>V7BC21</accession>
<feature type="compositionally biased region" description="Basic and acidic residues" evidence="1">
    <location>
        <begin position="927"/>
        <end position="948"/>
    </location>
</feature>
<feature type="compositionally biased region" description="Polar residues" evidence="1">
    <location>
        <begin position="886"/>
        <end position="900"/>
    </location>
</feature>